<dbReference type="EMBL" id="SJPO01000008">
    <property type="protein sequence ID" value="TWT74681.1"/>
    <property type="molecule type" value="Genomic_DNA"/>
</dbReference>
<comment type="caution">
    <text evidence="2">The sequence shown here is derived from an EMBL/GenBank/DDBJ whole genome shotgun (WGS) entry which is preliminary data.</text>
</comment>
<evidence type="ECO:0008006" key="4">
    <source>
        <dbReference type="Google" id="ProtNLM"/>
    </source>
</evidence>
<name>A0A5C5YIJ5_9BACT</name>
<feature type="chain" id="PRO_5022739121" description="Haem-binding uptake Tiki superfamily ChaN domain-containing protein" evidence="1">
    <location>
        <begin position="27"/>
        <end position="376"/>
    </location>
</feature>
<evidence type="ECO:0000256" key="1">
    <source>
        <dbReference type="SAM" id="SignalP"/>
    </source>
</evidence>
<accession>A0A5C5YIJ5</accession>
<evidence type="ECO:0000313" key="3">
    <source>
        <dbReference type="Proteomes" id="UP000318478"/>
    </source>
</evidence>
<keyword evidence="3" id="KW-1185">Reference proteome</keyword>
<gene>
    <name evidence="2" type="ORF">Pla123a_35050</name>
</gene>
<proteinExistence type="predicted"/>
<keyword evidence="1" id="KW-0732">Signal</keyword>
<dbReference type="RefSeq" id="WP_146589253.1">
    <property type="nucleotide sequence ID" value="NZ_SJPO01000008.1"/>
</dbReference>
<evidence type="ECO:0000313" key="2">
    <source>
        <dbReference type="EMBL" id="TWT74681.1"/>
    </source>
</evidence>
<feature type="signal peptide" evidence="1">
    <location>
        <begin position="1"/>
        <end position="26"/>
    </location>
</feature>
<organism evidence="2 3">
    <name type="scientific">Posidoniimonas polymericola</name>
    <dbReference type="NCBI Taxonomy" id="2528002"/>
    <lineage>
        <taxon>Bacteria</taxon>
        <taxon>Pseudomonadati</taxon>
        <taxon>Planctomycetota</taxon>
        <taxon>Planctomycetia</taxon>
        <taxon>Pirellulales</taxon>
        <taxon>Lacipirellulaceae</taxon>
        <taxon>Posidoniimonas</taxon>
    </lineage>
</organism>
<dbReference type="Proteomes" id="UP000318478">
    <property type="component" value="Unassembled WGS sequence"/>
</dbReference>
<protein>
    <recommendedName>
        <fullName evidence="4">Haem-binding uptake Tiki superfamily ChaN domain-containing protein</fullName>
    </recommendedName>
</protein>
<sequence precursor="true">MGQPVVFWIASVLALSLLGSPHSAGAEPTQVVVVGTQHFLTDMPAGFTPGHLRAFLVKAEPDLLAVEAPFNAPDPWSYAPYELSRVTKPWADQLGLAVEQCDWLEPTYQLQLGQWLSGLRTAGHGVELQRIEAVFQAKNAQPLTFELANSDANYELWRRYHADLQRLAVGKSPWQARNDHIVENVCKLAEQHRGQRIAVVFGAAHAYYLVDHLAGADGVEVIPAGRFLPLTDAEVQEHTHQEDHLQALRLLNFGAVGPQQLDKCAEHLAHLEGAPEFAGDYLLFHGKLLLHQGKPADALTDFNALAESGGDAVSRFDGASRLGEAARVYAAIALSQQGESSAARERLEAVAADESVTTPTRQWARQLLAAAPTATD</sequence>
<reference evidence="2 3" key="1">
    <citation type="submission" date="2019-02" db="EMBL/GenBank/DDBJ databases">
        <title>Deep-cultivation of Planctomycetes and their phenomic and genomic characterization uncovers novel biology.</title>
        <authorList>
            <person name="Wiegand S."/>
            <person name="Jogler M."/>
            <person name="Boedeker C."/>
            <person name="Pinto D."/>
            <person name="Vollmers J."/>
            <person name="Rivas-Marin E."/>
            <person name="Kohn T."/>
            <person name="Peeters S.H."/>
            <person name="Heuer A."/>
            <person name="Rast P."/>
            <person name="Oberbeckmann S."/>
            <person name="Bunk B."/>
            <person name="Jeske O."/>
            <person name="Meyerdierks A."/>
            <person name="Storesund J.E."/>
            <person name="Kallscheuer N."/>
            <person name="Luecker S."/>
            <person name="Lage O.M."/>
            <person name="Pohl T."/>
            <person name="Merkel B.J."/>
            <person name="Hornburger P."/>
            <person name="Mueller R.-W."/>
            <person name="Bruemmer F."/>
            <person name="Labrenz M."/>
            <person name="Spormann A.M."/>
            <person name="Op Den Camp H."/>
            <person name="Overmann J."/>
            <person name="Amann R."/>
            <person name="Jetten M.S.M."/>
            <person name="Mascher T."/>
            <person name="Medema M.H."/>
            <person name="Devos D.P."/>
            <person name="Kaster A.-K."/>
            <person name="Ovreas L."/>
            <person name="Rohde M."/>
            <person name="Galperin M.Y."/>
            <person name="Jogler C."/>
        </authorList>
    </citation>
    <scope>NUCLEOTIDE SEQUENCE [LARGE SCALE GENOMIC DNA]</scope>
    <source>
        <strain evidence="2 3">Pla123a</strain>
    </source>
</reference>
<dbReference type="AlphaFoldDB" id="A0A5C5YIJ5"/>
<dbReference type="OrthoDB" id="69432at2"/>